<dbReference type="EMBL" id="JAMYWD010000009">
    <property type="protein sequence ID" value="KAJ4959968.1"/>
    <property type="molecule type" value="Genomic_DNA"/>
</dbReference>
<protein>
    <recommendedName>
        <fullName evidence="1">MYB-CC type transcription factor LHEQLE-containing domain-containing protein</fullName>
    </recommendedName>
</protein>
<dbReference type="GO" id="GO:0003700">
    <property type="term" value="F:DNA-binding transcription factor activity"/>
    <property type="evidence" value="ECO:0007669"/>
    <property type="project" value="InterPro"/>
</dbReference>
<reference evidence="2" key="1">
    <citation type="journal article" date="2023" name="Plant J.">
        <title>The genome of the king protea, Protea cynaroides.</title>
        <authorList>
            <person name="Chang J."/>
            <person name="Duong T.A."/>
            <person name="Schoeman C."/>
            <person name="Ma X."/>
            <person name="Roodt D."/>
            <person name="Barker N."/>
            <person name="Li Z."/>
            <person name="Van de Peer Y."/>
            <person name="Mizrachi E."/>
        </authorList>
    </citation>
    <scope>NUCLEOTIDE SEQUENCE</scope>
    <source>
        <tissue evidence="2">Young leaves</tissue>
    </source>
</reference>
<sequence>MRTASDLNFGDNRSTGNCVALVLLLLQFRGNGPGDTGLVLPTTDAKPRLNWTPELYECFIEAVNQLGGADTHGNSRAYHVPPKKPSSDNVIKFSSTSINTRSNLGTVQRHLQLRIEAQGKYLQSVLEKAQETLV</sequence>
<dbReference type="InterPro" id="IPR025756">
    <property type="entry name" value="Myb_CC_LHEQLE"/>
</dbReference>
<evidence type="ECO:0000259" key="1">
    <source>
        <dbReference type="Pfam" id="PF14379"/>
    </source>
</evidence>
<evidence type="ECO:0000313" key="2">
    <source>
        <dbReference type="EMBL" id="KAJ4959968.1"/>
    </source>
</evidence>
<dbReference type="PANTHER" id="PTHR31499">
    <property type="entry name" value="MYB FAMILY TRANSCRIPTION FACTOR PHL11"/>
    <property type="match status" value="1"/>
</dbReference>
<dbReference type="Proteomes" id="UP001141806">
    <property type="component" value="Unassembled WGS sequence"/>
</dbReference>
<comment type="caution">
    <text evidence="2">The sequence shown here is derived from an EMBL/GenBank/DDBJ whole genome shotgun (WGS) entry which is preliminary data.</text>
</comment>
<gene>
    <name evidence="2" type="ORF">NE237_019878</name>
</gene>
<keyword evidence="3" id="KW-1185">Reference proteome</keyword>
<organism evidence="2 3">
    <name type="scientific">Protea cynaroides</name>
    <dbReference type="NCBI Taxonomy" id="273540"/>
    <lineage>
        <taxon>Eukaryota</taxon>
        <taxon>Viridiplantae</taxon>
        <taxon>Streptophyta</taxon>
        <taxon>Embryophyta</taxon>
        <taxon>Tracheophyta</taxon>
        <taxon>Spermatophyta</taxon>
        <taxon>Magnoliopsida</taxon>
        <taxon>Proteales</taxon>
        <taxon>Proteaceae</taxon>
        <taxon>Protea</taxon>
    </lineage>
</organism>
<accession>A0A9Q0H5K5</accession>
<dbReference type="Gene3D" id="1.10.10.60">
    <property type="entry name" value="Homeodomain-like"/>
    <property type="match status" value="1"/>
</dbReference>
<dbReference type="PANTHER" id="PTHR31499:SF2">
    <property type="entry name" value="MYB-RELATED PROTEIN 2"/>
    <property type="match status" value="1"/>
</dbReference>
<name>A0A9Q0H5K5_9MAGN</name>
<dbReference type="InterPro" id="IPR046955">
    <property type="entry name" value="PHR1-like"/>
</dbReference>
<feature type="domain" description="MYB-CC type transcription factor LHEQLE-containing" evidence="1">
    <location>
        <begin position="107"/>
        <end position="132"/>
    </location>
</feature>
<dbReference type="AlphaFoldDB" id="A0A9Q0H5K5"/>
<proteinExistence type="predicted"/>
<evidence type="ECO:0000313" key="3">
    <source>
        <dbReference type="Proteomes" id="UP001141806"/>
    </source>
</evidence>
<dbReference type="OrthoDB" id="551907at2759"/>
<dbReference type="Pfam" id="PF14379">
    <property type="entry name" value="Myb_CC_LHEQLE"/>
    <property type="match status" value="1"/>
</dbReference>